<reference evidence="2 3" key="1">
    <citation type="submission" date="2022-10" db="EMBL/GenBank/DDBJ databases">
        <title>Characterization of Pseudomonas capsici strains from pepper and tomato in Georgia.</title>
        <authorList>
            <person name="Zhao M."/>
            <person name="Dutta B."/>
        </authorList>
    </citation>
    <scope>NUCLEOTIDE SEQUENCE [LARGE SCALE GENOMIC DNA]</scope>
    <source>
        <strain evidence="2 3">Pc20-5</strain>
    </source>
</reference>
<proteinExistence type="predicted"/>
<keyword evidence="3" id="KW-1185">Reference proteome</keyword>
<dbReference type="Proteomes" id="UP001207294">
    <property type="component" value="Unassembled WGS sequence"/>
</dbReference>
<protein>
    <submittedName>
        <fullName evidence="2">Uncharacterized protein</fullName>
    </submittedName>
</protein>
<evidence type="ECO:0000313" key="3">
    <source>
        <dbReference type="Proteomes" id="UP001207294"/>
    </source>
</evidence>
<gene>
    <name evidence="2" type="ORF">OH718_05345</name>
</gene>
<comment type="caution">
    <text evidence="2">The sequence shown here is derived from an EMBL/GenBank/DDBJ whole genome shotgun (WGS) entry which is preliminary data.</text>
</comment>
<evidence type="ECO:0000313" key="2">
    <source>
        <dbReference type="EMBL" id="MCV4376017.1"/>
    </source>
</evidence>
<feature type="region of interest" description="Disordered" evidence="1">
    <location>
        <begin position="1"/>
        <end position="23"/>
    </location>
</feature>
<organism evidence="2 3">
    <name type="scientific">Pseudomonas capsici</name>
    <dbReference type="NCBI Taxonomy" id="2810614"/>
    <lineage>
        <taxon>Bacteria</taxon>
        <taxon>Pseudomonadati</taxon>
        <taxon>Pseudomonadota</taxon>
        <taxon>Gammaproteobacteria</taxon>
        <taxon>Pseudomonadales</taxon>
        <taxon>Pseudomonadaceae</taxon>
        <taxon>Pseudomonas</taxon>
    </lineage>
</organism>
<dbReference type="RefSeq" id="WP_263942976.1">
    <property type="nucleotide sequence ID" value="NZ_JAOXMH010000003.1"/>
</dbReference>
<sequence length="353" mass="38718">MTKQVTAPAINRNTDHRDQRDRYKAPTSYEQAVWGNGGNLQFNTQASTGTSATDSSVVAQAVVEGIDDFFNGGEWAQNAVDSIPCEFRPKGTEPTPVQLVNMVNRNVEFDPRQSIYDRSQITKGEAVAGDFIFTEPTNTAAFFSHRFTLLDAHVVAGFTGNGMEQMMDKMLADFEKACGSTIVDILIKSPSTEAKEVTIAGTSPRDRAEDWIDALTLSINQSVGNSLSDFVLLMHMTEQAVLERAAHRAGLDDVEDLLGCRTQFYSGSNRGVFMLPKGFASLSFRHDQNGDVWKILASRNAGVQGWDFEVTGVADVMAQAKVKIKLANPEDPTEKLQTEVVSFPLITRVVVKP</sequence>
<accession>A0ABT3BUJ2</accession>
<dbReference type="EMBL" id="JAOXML010000003">
    <property type="protein sequence ID" value="MCV4376017.1"/>
    <property type="molecule type" value="Genomic_DNA"/>
</dbReference>
<feature type="compositionally biased region" description="Basic and acidic residues" evidence="1">
    <location>
        <begin position="13"/>
        <end position="23"/>
    </location>
</feature>
<evidence type="ECO:0000256" key="1">
    <source>
        <dbReference type="SAM" id="MobiDB-lite"/>
    </source>
</evidence>
<name>A0ABT3BUJ2_9PSED</name>